<dbReference type="InterPro" id="IPR031731">
    <property type="entry name" value="CX9C"/>
</dbReference>
<dbReference type="AlphaFoldDB" id="A0A060SWX7"/>
<evidence type="ECO:0000256" key="5">
    <source>
        <dbReference type="ARBA" id="ARBA00022737"/>
    </source>
</evidence>
<evidence type="ECO:0000259" key="10">
    <source>
        <dbReference type="Pfam" id="PF16860"/>
    </source>
</evidence>
<evidence type="ECO:0000256" key="9">
    <source>
        <dbReference type="PIRNR" id="PIRNR017016"/>
    </source>
</evidence>
<keyword evidence="7 9" id="KW-0496">Mitochondrion</keyword>
<dbReference type="EMBL" id="HG937691">
    <property type="protein sequence ID" value="CDP33420.1"/>
    <property type="molecule type" value="Genomic_DNA"/>
</dbReference>
<accession>A0A060SWX7</accession>
<dbReference type="PROSITE" id="PS51808">
    <property type="entry name" value="CHCH"/>
    <property type="match status" value="1"/>
</dbReference>
<comment type="similarity">
    <text evidence="2 9">Belongs to the complex I NDUFA8 subunit family.</text>
</comment>
<reference evidence="11" key="2">
    <citation type="submission" date="2014-06" db="EMBL/GenBank/DDBJ databases">
        <title>The complete genome of Blastobotrys (Arxula) adeninivorans LS3 - a yeast of biotechnological interest.</title>
        <authorList>
            <person name="Kunze G."/>
            <person name="Gaillardin C."/>
            <person name="Czernicka M."/>
            <person name="Durrens P."/>
            <person name="Martin T."/>
            <person name="Boer E."/>
            <person name="Gabaldon T."/>
            <person name="Cruz J."/>
            <person name="Talla E."/>
            <person name="Marck C."/>
            <person name="Goffeau A."/>
            <person name="Barbe V."/>
            <person name="Baret P."/>
            <person name="Baronian K."/>
            <person name="Beier S."/>
            <person name="Bleykasten C."/>
            <person name="Bode R."/>
            <person name="Casaregola S."/>
            <person name="Despons L."/>
            <person name="Fairhead C."/>
            <person name="Giersberg M."/>
            <person name="Gierski P."/>
            <person name="Hahnel U."/>
            <person name="Hartmann A."/>
            <person name="Jankowska D."/>
            <person name="Jubin C."/>
            <person name="Jung P."/>
            <person name="Lafontaine I."/>
            <person name="Leh-Louis V."/>
            <person name="Lemaire M."/>
            <person name="Marcet-Houben M."/>
            <person name="Mascher M."/>
            <person name="Morel G."/>
            <person name="Richard G.-F."/>
            <person name="Riechen J."/>
            <person name="Sacerdot C."/>
            <person name="Sarkar A."/>
            <person name="Savel G."/>
            <person name="Schacherer J."/>
            <person name="Sherman D."/>
            <person name="Straub M.-L."/>
            <person name="Stein N."/>
            <person name="Thierry A."/>
            <person name="Trautwein-Schult A."/>
            <person name="Westhof E."/>
            <person name="Worch S."/>
            <person name="Dujon B."/>
            <person name="Souciet J.-L."/>
            <person name="Wincker P."/>
            <person name="Scholz U."/>
            <person name="Neuveglise N."/>
        </authorList>
    </citation>
    <scope>NUCLEOTIDE SEQUENCE</scope>
    <source>
        <strain evidence="11">LS3</strain>
    </source>
</reference>
<dbReference type="InterPro" id="IPR016680">
    <property type="entry name" value="NDUFA8"/>
</dbReference>
<evidence type="ECO:0000256" key="7">
    <source>
        <dbReference type="ARBA" id="ARBA00023128"/>
    </source>
</evidence>
<keyword evidence="9" id="KW-0472">Membrane</keyword>
<evidence type="ECO:0000256" key="6">
    <source>
        <dbReference type="ARBA" id="ARBA00022982"/>
    </source>
</evidence>
<name>A0A060SWX7_BLAAD</name>
<evidence type="ECO:0000256" key="8">
    <source>
        <dbReference type="ARBA" id="ARBA00023157"/>
    </source>
</evidence>
<sequence length="174" mass="19568">MSIGREAVNAHVGYVDPTPMPSDIPDVPEVGATSAPLKSAAYYIGARCQPYNDDFMLCKQESRGQGEIDCLKEGRRVTRCAISVLEDINKHCLKEFQLHWKCLEQQNHEYSGCRPAEKLLSKCVFDNLKLEKKIPGTPQGETPIHLREKRYYKPNTEDVASVKAFNEAKSKGLL</sequence>
<keyword evidence="5" id="KW-0677">Repeat</keyword>
<dbReference type="GO" id="GO:0005743">
    <property type="term" value="C:mitochondrial inner membrane"/>
    <property type="evidence" value="ECO:0007669"/>
    <property type="project" value="UniProtKB-SubCell"/>
</dbReference>
<keyword evidence="8" id="KW-1015">Disulfide bond</keyword>
<comment type="function">
    <text evidence="1 9">Accessory subunit of the mitochondrial membrane respiratory chain NADH dehydrogenase (Complex I), that is believed not to be involved in catalysis. Complex I functions in the transfer of electrons from NADH to the respiratory chain. The immediate electron acceptor for the enzyme is believed to be ubiquinone.</text>
</comment>
<dbReference type="PIRSF" id="PIRSF017016">
    <property type="entry name" value="NDUA8"/>
    <property type="match status" value="1"/>
</dbReference>
<dbReference type="PANTHER" id="PTHR13344">
    <property type="entry name" value="NADH-UBIQUINONE OXIDOREDUCTASE"/>
    <property type="match status" value="1"/>
</dbReference>
<evidence type="ECO:0000256" key="2">
    <source>
        <dbReference type="ARBA" id="ARBA00010705"/>
    </source>
</evidence>
<keyword evidence="4 9" id="KW-0679">Respiratory chain</keyword>
<keyword evidence="9" id="KW-0999">Mitochondrion inner membrane</keyword>
<keyword evidence="6 9" id="KW-0249">Electron transport</keyword>
<gene>
    <name evidence="11" type="ORF">GNLVRS02_ARAD1A08998g</name>
</gene>
<keyword evidence="3 9" id="KW-0813">Transport</keyword>
<evidence type="ECO:0000256" key="3">
    <source>
        <dbReference type="ARBA" id="ARBA00022448"/>
    </source>
</evidence>
<comment type="subcellular location">
    <subcellularLocation>
        <location evidence="9">Mitochondrion inner membrane</location>
    </subcellularLocation>
</comment>
<reference evidence="11" key="1">
    <citation type="submission" date="2014-02" db="EMBL/GenBank/DDBJ databases">
        <authorList>
            <person name="Genoscope - CEA"/>
        </authorList>
    </citation>
    <scope>NUCLEOTIDE SEQUENCE</scope>
    <source>
        <strain evidence="11">LS3</strain>
    </source>
</reference>
<proteinExistence type="inferred from homology"/>
<dbReference type="PhylomeDB" id="A0A060SWX7"/>
<feature type="domain" description="IMS import disulfide relay-system CHCH-CHCH-like Cx9C" evidence="10">
    <location>
        <begin position="85"/>
        <end position="124"/>
    </location>
</feature>
<dbReference type="Pfam" id="PF16860">
    <property type="entry name" value="CX9C"/>
    <property type="match status" value="1"/>
</dbReference>
<protein>
    <recommendedName>
        <fullName evidence="9">NADH-ubiquinone oxidoreductase</fullName>
    </recommendedName>
</protein>
<dbReference type="PANTHER" id="PTHR13344:SF0">
    <property type="entry name" value="NADH DEHYDROGENASE [UBIQUINONE] 1 ALPHA SUBCOMPLEX SUBUNIT 8"/>
    <property type="match status" value="1"/>
</dbReference>
<organism evidence="11">
    <name type="scientific">Blastobotrys adeninivorans</name>
    <name type="common">Yeast</name>
    <name type="synonym">Arxula adeninivorans</name>
    <dbReference type="NCBI Taxonomy" id="409370"/>
    <lineage>
        <taxon>Eukaryota</taxon>
        <taxon>Fungi</taxon>
        <taxon>Dikarya</taxon>
        <taxon>Ascomycota</taxon>
        <taxon>Saccharomycotina</taxon>
        <taxon>Dipodascomycetes</taxon>
        <taxon>Dipodascales</taxon>
        <taxon>Trichomonascaceae</taxon>
        <taxon>Blastobotrys</taxon>
    </lineage>
</organism>
<evidence type="ECO:0000256" key="1">
    <source>
        <dbReference type="ARBA" id="ARBA00003195"/>
    </source>
</evidence>
<dbReference type="GO" id="GO:0006120">
    <property type="term" value="P:mitochondrial electron transport, NADH to ubiquinone"/>
    <property type="evidence" value="ECO:0007669"/>
    <property type="project" value="InterPro"/>
</dbReference>
<evidence type="ECO:0000256" key="4">
    <source>
        <dbReference type="ARBA" id="ARBA00022660"/>
    </source>
</evidence>
<evidence type="ECO:0000313" key="11">
    <source>
        <dbReference type="EMBL" id="CDP33420.1"/>
    </source>
</evidence>